<comment type="caution">
    <text evidence="2">The sequence shown here is derived from an EMBL/GenBank/DDBJ whole genome shotgun (WGS) entry which is preliminary data.</text>
</comment>
<protein>
    <recommendedName>
        <fullName evidence="1">Cyanophage baseplate Pam3 plug gp18 domain-containing protein</fullName>
    </recommendedName>
</protein>
<proteinExistence type="predicted"/>
<accession>A0ABT1YSM3</accession>
<keyword evidence="3" id="KW-1185">Reference proteome</keyword>
<name>A0ABT1YSM3_9BACL</name>
<reference evidence="2 3" key="1">
    <citation type="submission" date="2022-08" db="EMBL/GenBank/DDBJ databases">
        <title>Paenibacillus endoradicis sp. nov., Paenibacillus radicibacter sp. nov and Paenibacillus pararadicis sp. nov., three cold-adapted plant growth-promoting bacteria isolated from root of Larix gmelinii in Great Khingan.</title>
        <authorList>
            <person name="Xue H."/>
        </authorList>
    </citation>
    <scope>NUCLEOTIDE SEQUENCE [LARGE SCALE GENOMIC DNA]</scope>
    <source>
        <strain evidence="2 3">N5-1-1-5</strain>
    </source>
</reference>
<dbReference type="Pfam" id="PF22479">
    <property type="entry name" value="Pam3_gp18"/>
    <property type="match status" value="1"/>
</dbReference>
<evidence type="ECO:0000313" key="3">
    <source>
        <dbReference type="Proteomes" id="UP001300012"/>
    </source>
</evidence>
<organism evidence="2 3">
    <name type="scientific">Paenibacillus radicis</name>
    <name type="common">ex Xue et al. 2023</name>
    <dbReference type="NCBI Taxonomy" id="2972489"/>
    <lineage>
        <taxon>Bacteria</taxon>
        <taxon>Bacillati</taxon>
        <taxon>Bacillota</taxon>
        <taxon>Bacilli</taxon>
        <taxon>Bacillales</taxon>
        <taxon>Paenibacillaceae</taxon>
        <taxon>Paenibacillus</taxon>
    </lineage>
</organism>
<gene>
    <name evidence="2" type="ORF">NV381_33875</name>
</gene>
<feature type="domain" description="Cyanophage baseplate Pam3 plug gp18" evidence="1">
    <location>
        <begin position="11"/>
        <end position="102"/>
    </location>
</feature>
<evidence type="ECO:0000313" key="2">
    <source>
        <dbReference type="EMBL" id="MCR8636187.1"/>
    </source>
</evidence>
<dbReference type="RefSeq" id="WP_258217716.1">
    <property type="nucleotide sequence ID" value="NZ_JANQBD010000037.1"/>
</dbReference>
<dbReference type="EMBL" id="JANQBD010000037">
    <property type="protein sequence ID" value="MCR8636187.1"/>
    <property type="molecule type" value="Genomic_DNA"/>
</dbReference>
<dbReference type="InterPro" id="IPR054252">
    <property type="entry name" value="Pam3_gp18"/>
</dbReference>
<sequence>MSTQLVNIIKHQIPYRFEIPLANVLFEMEVNYNPQFDFFTIDLYRNKELLVYGEKLIYGKPLFHDIADHRFPAVTLTPLDESGKETDVNWKTLGETVFLFLDGDV</sequence>
<dbReference type="Proteomes" id="UP001300012">
    <property type="component" value="Unassembled WGS sequence"/>
</dbReference>
<evidence type="ECO:0000259" key="1">
    <source>
        <dbReference type="Pfam" id="PF22479"/>
    </source>
</evidence>